<comment type="caution">
    <text evidence="1">The sequence shown here is derived from an EMBL/GenBank/DDBJ whole genome shotgun (WGS) entry which is preliminary data.</text>
</comment>
<protein>
    <submittedName>
        <fullName evidence="1">Uncharacterized protein</fullName>
    </submittedName>
</protein>
<evidence type="ECO:0000313" key="1">
    <source>
        <dbReference type="EMBL" id="ODN71025.1"/>
    </source>
</evidence>
<dbReference type="PATRIC" id="fig|1439726.3.peg.1752"/>
<proteinExistence type="predicted"/>
<dbReference type="Proteomes" id="UP000094622">
    <property type="component" value="Unassembled WGS sequence"/>
</dbReference>
<accession>A0A1E3H4E4</accession>
<dbReference type="AlphaFoldDB" id="A0A1E3H4E4"/>
<keyword evidence="2" id="KW-1185">Reference proteome</keyword>
<reference evidence="1 2" key="1">
    <citation type="submission" date="2016-07" db="EMBL/GenBank/DDBJ databases">
        <title>Draft Genome Sequence of Methylobrevis pamukkalensis PK2.</title>
        <authorList>
            <person name="Vasilenko O.V."/>
            <person name="Doronina N.V."/>
            <person name="Shmareva M.N."/>
            <person name="Tarlachkov S.V."/>
            <person name="Mustakhimov I."/>
            <person name="Trotsenko Y.A."/>
        </authorList>
    </citation>
    <scope>NUCLEOTIDE SEQUENCE [LARGE SCALE GENOMIC DNA]</scope>
    <source>
        <strain evidence="1 2">PK2</strain>
    </source>
</reference>
<evidence type="ECO:0000313" key="2">
    <source>
        <dbReference type="Proteomes" id="UP000094622"/>
    </source>
</evidence>
<dbReference type="EMBL" id="MCRJ01000032">
    <property type="protein sequence ID" value="ODN71025.1"/>
    <property type="molecule type" value="Genomic_DNA"/>
</dbReference>
<sequence>MAGVAGNPPALVIDPVPSQDFNGADFLYFSSFQAFVDRAEWAFFRQIRPTTRRRDLVYAGNIEPGDRVRVVLMGVRQADGELAHWCRLLRAGDGADAGGERLADVFTLRVV</sequence>
<gene>
    <name evidence="1" type="ORF">A6302_01659</name>
</gene>
<organism evidence="1 2">
    <name type="scientific">Methylobrevis pamukkalensis</name>
    <dbReference type="NCBI Taxonomy" id="1439726"/>
    <lineage>
        <taxon>Bacteria</taxon>
        <taxon>Pseudomonadati</taxon>
        <taxon>Pseudomonadota</taxon>
        <taxon>Alphaproteobacteria</taxon>
        <taxon>Hyphomicrobiales</taxon>
        <taxon>Pleomorphomonadaceae</taxon>
        <taxon>Methylobrevis</taxon>
    </lineage>
</organism>
<dbReference type="Gene3D" id="3.10.129.10">
    <property type="entry name" value="Hotdog Thioesterase"/>
    <property type="match status" value="1"/>
</dbReference>
<name>A0A1E3H4E4_9HYPH</name>